<dbReference type="Proteomes" id="UP001249291">
    <property type="component" value="Unassembled WGS sequence"/>
</dbReference>
<protein>
    <submittedName>
        <fullName evidence="2">Phage terminase large subunit-like protein</fullName>
    </submittedName>
</protein>
<dbReference type="PANTHER" id="PTHR41287:SF1">
    <property type="entry name" value="PROTEIN YMFN"/>
    <property type="match status" value="1"/>
</dbReference>
<proteinExistence type="predicted"/>
<evidence type="ECO:0000256" key="1">
    <source>
        <dbReference type="SAM" id="MobiDB-lite"/>
    </source>
</evidence>
<dbReference type="PANTHER" id="PTHR41287">
    <property type="match status" value="1"/>
</dbReference>
<comment type="caution">
    <text evidence="2">The sequence shown here is derived from an EMBL/GenBank/DDBJ whole genome shotgun (WGS) entry which is preliminary data.</text>
</comment>
<dbReference type="InterPro" id="IPR027417">
    <property type="entry name" value="P-loop_NTPase"/>
</dbReference>
<evidence type="ECO:0000313" key="3">
    <source>
        <dbReference type="Proteomes" id="UP001249291"/>
    </source>
</evidence>
<gene>
    <name evidence="2" type="ORF">QE375_001951</name>
</gene>
<organism evidence="2 3">
    <name type="scientific">Microbacterium foliorum</name>
    <dbReference type="NCBI Taxonomy" id="104336"/>
    <lineage>
        <taxon>Bacteria</taxon>
        <taxon>Bacillati</taxon>
        <taxon>Actinomycetota</taxon>
        <taxon>Actinomycetes</taxon>
        <taxon>Micrococcales</taxon>
        <taxon>Microbacteriaceae</taxon>
        <taxon>Microbacterium</taxon>
    </lineage>
</organism>
<accession>A0ABU1HQR7</accession>
<dbReference type="Pfam" id="PF03237">
    <property type="entry name" value="Terminase_6N"/>
    <property type="match status" value="1"/>
</dbReference>
<keyword evidence="3" id="KW-1185">Reference proteome</keyword>
<sequence>MASTTTRKRAAAPRARKRSAPRRVYGHEAPRVFTPPRRPLTPKTSAGYAAIHFAMWLHVQLAGTRYAELAPKLNPWQRWFLIHALELNPDGSYRFKTILLWVARQNGKTFIAALLILFRMFMDGDAQIIGVAQKLATAKKTWDHAQSIIDAIPRLKQEFGKANNINGELWFELTGGQRYWVDSADNGGRGLTFDLVFVDEILKHKTFKAWSALSKTTAARRRSQLIAASNTGDIEAIVQRFLHKQAIEAIEANDDSTTIGLFWWTPPPGMPLDTPEAWAYSNPSMNYNLPQENLAAYWVSDPRPVFESEVANIFVDSTTGGPFQQGLWNKGLDRLSKRADGADVYICIEVSSNRELAHIGFAAMREDGLIHVGIMQSLPGTDWIVPWLTAPERRFTPAGITFQTNGAPVSSLVGEFEAAELEVTPWGGPDLGRATGMLLDHVNLQKLRHRHQPLLEVAAQNAVVKKLADALVIDRSGSAHDASPLSAIAGALWLLKNPPKTPEPQIRTLKRRTRG</sequence>
<reference evidence="2 3" key="1">
    <citation type="submission" date="2023-08" db="EMBL/GenBank/DDBJ databases">
        <title>Functional and genomic diversity of the sorghum phyllosphere microbiome.</title>
        <authorList>
            <person name="Shade A."/>
        </authorList>
    </citation>
    <scope>NUCLEOTIDE SEQUENCE [LARGE SCALE GENOMIC DNA]</scope>
    <source>
        <strain evidence="2 3">SORGH_AS_0445</strain>
    </source>
</reference>
<dbReference type="EMBL" id="JAVIZQ010000001">
    <property type="protein sequence ID" value="MDR6142397.1"/>
    <property type="molecule type" value="Genomic_DNA"/>
</dbReference>
<feature type="region of interest" description="Disordered" evidence="1">
    <location>
        <begin position="1"/>
        <end position="22"/>
    </location>
</feature>
<dbReference type="InterPro" id="IPR005021">
    <property type="entry name" value="Terminase_largesu-like"/>
</dbReference>
<name>A0ABU1HQR7_9MICO</name>
<dbReference type="Gene3D" id="3.40.50.300">
    <property type="entry name" value="P-loop containing nucleotide triphosphate hydrolases"/>
    <property type="match status" value="1"/>
</dbReference>
<evidence type="ECO:0000313" key="2">
    <source>
        <dbReference type="EMBL" id="MDR6142397.1"/>
    </source>
</evidence>
<feature type="compositionally biased region" description="Basic residues" evidence="1">
    <location>
        <begin position="1"/>
        <end position="21"/>
    </location>
</feature>